<sequence>NNLWLNVNRYASSGQYRKWNSELDRIWCELVGDVKEVKNKNEEKSEGQDEEKSDEDKFKEFNKKISKEIKKLKPKKGFSEYSKEDKDVMINIYEAIQEKEIFLRRLMNKQGKGTAYEESWDDYIHG</sequence>
<evidence type="ECO:0000313" key="1">
    <source>
        <dbReference type="EMBL" id="KKL64869.1"/>
    </source>
</evidence>
<gene>
    <name evidence="1" type="ORF">LCGC14_2160640</name>
</gene>
<protein>
    <submittedName>
        <fullName evidence="1">Uncharacterized protein</fullName>
    </submittedName>
</protein>
<comment type="caution">
    <text evidence="1">The sequence shown here is derived from an EMBL/GenBank/DDBJ whole genome shotgun (WGS) entry which is preliminary data.</text>
</comment>
<feature type="non-terminal residue" evidence="1">
    <location>
        <position position="1"/>
    </location>
</feature>
<name>A0A0F9DT10_9ZZZZ</name>
<accession>A0A0F9DT10</accession>
<proteinExistence type="predicted"/>
<organism evidence="1">
    <name type="scientific">marine sediment metagenome</name>
    <dbReference type="NCBI Taxonomy" id="412755"/>
    <lineage>
        <taxon>unclassified sequences</taxon>
        <taxon>metagenomes</taxon>
        <taxon>ecological metagenomes</taxon>
    </lineage>
</organism>
<dbReference type="AlphaFoldDB" id="A0A0F9DT10"/>
<dbReference type="EMBL" id="LAZR01027712">
    <property type="protein sequence ID" value="KKL64869.1"/>
    <property type="molecule type" value="Genomic_DNA"/>
</dbReference>
<reference evidence="1" key="1">
    <citation type="journal article" date="2015" name="Nature">
        <title>Complex archaea that bridge the gap between prokaryotes and eukaryotes.</title>
        <authorList>
            <person name="Spang A."/>
            <person name="Saw J.H."/>
            <person name="Jorgensen S.L."/>
            <person name="Zaremba-Niedzwiedzka K."/>
            <person name="Martijn J."/>
            <person name="Lind A.E."/>
            <person name="van Eijk R."/>
            <person name="Schleper C."/>
            <person name="Guy L."/>
            <person name="Ettema T.J."/>
        </authorList>
    </citation>
    <scope>NUCLEOTIDE SEQUENCE</scope>
</reference>